<proteinExistence type="predicted"/>
<keyword evidence="1" id="KW-0472">Membrane</keyword>
<accession>A0AAQ3USH5</accession>
<protein>
    <submittedName>
        <fullName evidence="2">Uncharacterized protein</fullName>
    </submittedName>
</protein>
<feature type="transmembrane region" description="Helical" evidence="1">
    <location>
        <begin position="129"/>
        <end position="150"/>
    </location>
</feature>
<keyword evidence="1" id="KW-0812">Transmembrane</keyword>
<organism evidence="2 3">
    <name type="scientific">Paspalum notatum var. saurae</name>
    <dbReference type="NCBI Taxonomy" id="547442"/>
    <lineage>
        <taxon>Eukaryota</taxon>
        <taxon>Viridiplantae</taxon>
        <taxon>Streptophyta</taxon>
        <taxon>Embryophyta</taxon>
        <taxon>Tracheophyta</taxon>
        <taxon>Spermatophyta</taxon>
        <taxon>Magnoliopsida</taxon>
        <taxon>Liliopsida</taxon>
        <taxon>Poales</taxon>
        <taxon>Poaceae</taxon>
        <taxon>PACMAD clade</taxon>
        <taxon>Panicoideae</taxon>
        <taxon>Andropogonodae</taxon>
        <taxon>Paspaleae</taxon>
        <taxon>Paspalinae</taxon>
        <taxon>Paspalum</taxon>
    </lineage>
</organism>
<name>A0AAQ3USH5_PASNO</name>
<evidence type="ECO:0000313" key="3">
    <source>
        <dbReference type="Proteomes" id="UP001341281"/>
    </source>
</evidence>
<dbReference type="AlphaFoldDB" id="A0AAQ3USH5"/>
<dbReference type="Proteomes" id="UP001341281">
    <property type="component" value="Chromosome 09"/>
</dbReference>
<feature type="transmembrane region" description="Helical" evidence="1">
    <location>
        <begin position="34"/>
        <end position="55"/>
    </location>
</feature>
<reference evidence="2 3" key="1">
    <citation type="submission" date="2024-02" db="EMBL/GenBank/DDBJ databases">
        <title>High-quality chromosome-scale genome assembly of Pensacola bahiagrass (Paspalum notatum Flugge var. saurae).</title>
        <authorList>
            <person name="Vega J.M."/>
            <person name="Podio M."/>
            <person name="Orjuela J."/>
            <person name="Siena L.A."/>
            <person name="Pessino S.C."/>
            <person name="Combes M.C."/>
            <person name="Mariac C."/>
            <person name="Albertini E."/>
            <person name="Pupilli F."/>
            <person name="Ortiz J.P.A."/>
            <person name="Leblanc O."/>
        </authorList>
    </citation>
    <scope>NUCLEOTIDE SEQUENCE [LARGE SCALE GENOMIC DNA]</scope>
    <source>
        <strain evidence="2">R1</strain>
        <tissue evidence="2">Leaf</tissue>
    </source>
</reference>
<sequence length="151" mass="16432">MFVVPLHRGLWPAPVLRRGGGGVRLDGAEARDGIILFRLLLVFLVAGQAPMAWIWNPMRDLPLPPTTTVPLNQAPRGKCCIDKVKQLLLTGSFISFSRIARSSPTKKLCAILLDRIRGHRCTSKPHLPIAGPATIPLLNISSSVLIFAALN</sequence>
<gene>
    <name evidence="2" type="ORF">U9M48_041339</name>
</gene>
<keyword evidence="1" id="KW-1133">Transmembrane helix</keyword>
<evidence type="ECO:0000313" key="2">
    <source>
        <dbReference type="EMBL" id="WVZ95600.1"/>
    </source>
</evidence>
<evidence type="ECO:0000256" key="1">
    <source>
        <dbReference type="SAM" id="Phobius"/>
    </source>
</evidence>
<dbReference type="EMBL" id="CP144753">
    <property type="protein sequence ID" value="WVZ95600.1"/>
    <property type="molecule type" value="Genomic_DNA"/>
</dbReference>
<keyword evidence="3" id="KW-1185">Reference proteome</keyword>